<evidence type="ECO:0000313" key="2">
    <source>
        <dbReference type="EMBL" id="MCX5568392.1"/>
    </source>
</evidence>
<gene>
    <name evidence="2" type="ORF">OSH07_04210</name>
</gene>
<feature type="transmembrane region" description="Helical" evidence="1">
    <location>
        <begin position="180"/>
        <end position="199"/>
    </location>
</feature>
<dbReference type="AlphaFoldDB" id="A0A9X3DZ18"/>
<organism evidence="2 3">
    <name type="scientific">Kaistia nematophila</name>
    <dbReference type="NCBI Taxonomy" id="2994654"/>
    <lineage>
        <taxon>Bacteria</taxon>
        <taxon>Pseudomonadati</taxon>
        <taxon>Pseudomonadota</taxon>
        <taxon>Alphaproteobacteria</taxon>
        <taxon>Hyphomicrobiales</taxon>
        <taxon>Kaistiaceae</taxon>
        <taxon>Kaistia</taxon>
    </lineage>
</organism>
<reference evidence="2" key="1">
    <citation type="submission" date="2022-11" db="EMBL/GenBank/DDBJ databases">
        <title>Biodiversity and phylogenetic relationships of bacteria.</title>
        <authorList>
            <person name="Machado R.A.R."/>
            <person name="Bhat A."/>
            <person name="Loulou A."/>
            <person name="Kallel S."/>
        </authorList>
    </citation>
    <scope>NUCLEOTIDE SEQUENCE</scope>
    <source>
        <strain evidence="2">K-TC2</strain>
    </source>
</reference>
<evidence type="ECO:0000313" key="3">
    <source>
        <dbReference type="Proteomes" id="UP001144805"/>
    </source>
</evidence>
<accession>A0A9X3DZ18</accession>
<comment type="caution">
    <text evidence="2">The sequence shown here is derived from an EMBL/GenBank/DDBJ whole genome shotgun (WGS) entry which is preliminary data.</text>
</comment>
<keyword evidence="1" id="KW-1133">Transmembrane helix</keyword>
<feature type="transmembrane region" description="Helical" evidence="1">
    <location>
        <begin position="40"/>
        <end position="60"/>
    </location>
</feature>
<feature type="transmembrane region" description="Helical" evidence="1">
    <location>
        <begin position="206"/>
        <end position="228"/>
    </location>
</feature>
<evidence type="ECO:0000256" key="1">
    <source>
        <dbReference type="SAM" id="Phobius"/>
    </source>
</evidence>
<dbReference type="InterPro" id="IPR025333">
    <property type="entry name" value="DUF4239"/>
</dbReference>
<name>A0A9X3DZ18_9HYPH</name>
<proteinExistence type="predicted"/>
<feature type="transmembrane region" description="Helical" evidence="1">
    <location>
        <begin position="6"/>
        <end position="28"/>
    </location>
</feature>
<dbReference type="RefSeq" id="WP_266337334.1">
    <property type="nucleotide sequence ID" value="NZ_JAPKNK010000001.1"/>
</dbReference>
<dbReference type="Pfam" id="PF14023">
    <property type="entry name" value="Bestrophin-like"/>
    <property type="match status" value="1"/>
</dbReference>
<sequence length="251" mass="26632">MTSITVGIAAFVAIFGGVLFGIAAARLLPEPHLNMETRNAVTISMAVVGTLSALVIGLLISTASTSFSARTNAISNLAVDIVRLDRSLARYGPDADGIRHALHAYAKAKVDELAAGVGGDEMGMRTLAMLETISDQILDLRPADDRMRHIQEQSLEFLNNIATARWLLIENDKSAVPGPFLVLLIFWLSILFASFGLFAPRNATALAALLLCSLAVAGGIFMILELAAPTEGVIRPSLESIRAAIDQLGGH</sequence>
<dbReference type="EMBL" id="JAPKNK010000001">
    <property type="protein sequence ID" value="MCX5568392.1"/>
    <property type="molecule type" value="Genomic_DNA"/>
</dbReference>
<protein>
    <submittedName>
        <fullName evidence="2">DUF4239 domain-containing protein</fullName>
    </submittedName>
</protein>
<keyword evidence="1" id="KW-0812">Transmembrane</keyword>
<keyword evidence="1" id="KW-0472">Membrane</keyword>
<dbReference type="Proteomes" id="UP001144805">
    <property type="component" value="Unassembled WGS sequence"/>
</dbReference>
<keyword evidence="3" id="KW-1185">Reference proteome</keyword>